<reference evidence="1 2" key="1">
    <citation type="submission" date="2018-12" db="EMBL/GenBank/DDBJ databases">
        <authorList>
            <consortium name="Pathogen Informatics"/>
        </authorList>
    </citation>
    <scope>NUCLEOTIDE SEQUENCE [LARGE SCALE GENOMIC DNA]</scope>
    <source>
        <strain evidence="1 2">NCTC10741</strain>
    </source>
</reference>
<dbReference type="EMBL" id="LR131273">
    <property type="protein sequence ID" value="VDR38803.1"/>
    <property type="molecule type" value="Genomic_DNA"/>
</dbReference>
<dbReference type="Proteomes" id="UP000271626">
    <property type="component" value="Chromosome"/>
</dbReference>
<accession>A0A3P8MDG3</accession>
<protein>
    <submittedName>
        <fullName evidence="1">Uncharacterized protein</fullName>
    </submittedName>
</protein>
<gene>
    <name evidence="1" type="ORF">NCTC10741_01935</name>
</gene>
<name>A0A3P8MDG3_TSUPA</name>
<evidence type="ECO:0000313" key="1">
    <source>
        <dbReference type="EMBL" id="VDR38803.1"/>
    </source>
</evidence>
<sequence>MTSVDQQFPRATRRGHLARVLGEFAGVAIRTAEPGTVDVPHDPGTLDALGVCAAEYTAAARDLAAVLGCEPLEASHLLDALAIAFTTLEAAE</sequence>
<evidence type="ECO:0000313" key="2">
    <source>
        <dbReference type="Proteomes" id="UP000271626"/>
    </source>
</evidence>
<proteinExistence type="predicted"/>
<organism evidence="1 2">
    <name type="scientific">Tsukamurella paurometabola</name>
    <name type="common">Corynebacterium paurometabolum</name>
    <dbReference type="NCBI Taxonomy" id="2061"/>
    <lineage>
        <taxon>Bacteria</taxon>
        <taxon>Bacillati</taxon>
        <taxon>Actinomycetota</taxon>
        <taxon>Actinomycetes</taxon>
        <taxon>Mycobacteriales</taxon>
        <taxon>Tsukamurellaceae</taxon>
        <taxon>Tsukamurella</taxon>
    </lineage>
</organism>
<dbReference type="RefSeq" id="WP_126195986.1">
    <property type="nucleotide sequence ID" value="NZ_CP085954.1"/>
</dbReference>
<dbReference type="AlphaFoldDB" id="A0A3P8MDG3"/>